<protein>
    <submittedName>
        <fullName evidence="4">LCCL domain-containing protein</fullName>
    </submittedName>
</protein>
<reference evidence="4 5" key="1">
    <citation type="submission" date="2019-03" db="EMBL/GenBank/DDBJ databases">
        <title>Genomic Encyclopedia of Type Strains, Phase IV (KMG-IV): sequencing the most valuable type-strain genomes for metagenomic binning, comparative biology and taxonomic classification.</title>
        <authorList>
            <person name="Goeker M."/>
        </authorList>
    </citation>
    <scope>NUCLEOTIDE SEQUENCE [LARGE SCALE GENOMIC DNA]</scope>
    <source>
        <strain evidence="4 5">DSM 21944</strain>
    </source>
</reference>
<gene>
    <name evidence="4" type="ORF">EDC25_10952</name>
</gene>
<keyword evidence="2" id="KW-0732">Signal</keyword>
<sequence length="304" mass="33418">MTIAQRLLAAALLLLLAGCGSKQPDLADIREQFALAELPGLVELKSFELDKPRNVGSEESPSWLARFTAEVAVREDTFEIETVEGDTRLLKPIRKAGEAFKLYGTVQSDPAGDGWRHRFLRDGSSNPVLGRPRGDYGPDALVVGSPEAQALLADIERRRDQERIAAEATRAAEAAERQRAEEAEAAKRKRIEEAVARHNAGFAPVSARSIFTRAGDTLNVLVTAKMESSTRRGEVYGTGRYANESDFPRSVVHAGLLRPGETGIVEITFFYEAGLFQGSPRNGVDSLDTSKWNTYSMRLLERID</sequence>
<evidence type="ECO:0000259" key="3">
    <source>
        <dbReference type="Pfam" id="PF03815"/>
    </source>
</evidence>
<comment type="caution">
    <text evidence="4">The sequence shown here is derived from an EMBL/GenBank/DDBJ whole genome shotgun (WGS) entry which is preliminary data.</text>
</comment>
<evidence type="ECO:0000313" key="5">
    <source>
        <dbReference type="Proteomes" id="UP000294599"/>
    </source>
</evidence>
<keyword evidence="5" id="KW-1185">Reference proteome</keyword>
<feature type="chain" id="PRO_5030099273" evidence="2">
    <location>
        <begin position="28"/>
        <end position="304"/>
    </location>
</feature>
<dbReference type="InterPro" id="IPR036609">
    <property type="entry name" value="LCCL_sf"/>
</dbReference>
<evidence type="ECO:0000256" key="1">
    <source>
        <dbReference type="SAM" id="Coils"/>
    </source>
</evidence>
<dbReference type="Pfam" id="PF03815">
    <property type="entry name" value="LCCL"/>
    <property type="match status" value="1"/>
</dbReference>
<dbReference type="Gene3D" id="2.170.130.20">
    <property type="entry name" value="LCCL-like domain"/>
    <property type="match status" value="1"/>
</dbReference>
<dbReference type="Proteomes" id="UP000294599">
    <property type="component" value="Unassembled WGS sequence"/>
</dbReference>
<accession>A0A4R3LE12</accession>
<feature type="coiled-coil region" evidence="1">
    <location>
        <begin position="158"/>
        <end position="197"/>
    </location>
</feature>
<feature type="domain" description="LCCL" evidence="3">
    <location>
        <begin position="219"/>
        <end position="293"/>
    </location>
</feature>
<dbReference type="EMBL" id="SMAF01000009">
    <property type="protein sequence ID" value="TCS98199.1"/>
    <property type="molecule type" value="Genomic_DNA"/>
</dbReference>
<dbReference type="AlphaFoldDB" id="A0A4R3LE12"/>
<dbReference type="InterPro" id="IPR004043">
    <property type="entry name" value="LCCL"/>
</dbReference>
<dbReference type="SUPFAM" id="SSF69848">
    <property type="entry name" value="LCCL domain"/>
    <property type="match status" value="1"/>
</dbReference>
<evidence type="ECO:0000256" key="2">
    <source>
        <dbReference type="SAM" id="SignalP"/>
    </source>
</evidence>
<keyword evidence="1" id="KW-0175">Coiled coil</keyword>
<evidence type="ECO:0000313" key="4">
    <source>
        <dbReference type="EMBL" id="TCS98199.1"/>
    </source>
</evidence>
<dbReference type="PROSITE" id="PS51257">
    <property type="entry name" value="PROKAR_LIPOPROTEIN"/>
    <property type="match status" value="1"/>
</dbReference>
<proteinExistence type="predicted"/>
<dbReference type="RefSeq" id="WP_123520765.1">
    <property type="nucleotide sequence ID" value="NZ_JBHLWF010000086.1"/>
</dbReference>
<feature type="signal peptide" evidence="2">
    <location>
        <begin position="1"/>
        <end position="27"/>
    </location>
</feature>
<organism evidence="4 5">
    <name type="scientific">Pseudofulvimonas gallinarii</name>
    <dbReference type="NCBI Taxonomy" id="634155"/>
    <lineage>
        <taxon>Bacteria</taxon>
        <taxon>Pseudomonadati</taxon>
        <taxon>Pseudomonadota</taxon>
        <taxon>Gammaproteobacteria</taxon>
        <taxon>Lysobacterales</taxon>
        <taxon>Rhodanobacteraceae</taxon>
        <taxon>Pseudofulvimonas</taxon>
    </lineage>
</organism>
<name>A0A4R3LE12_9GAMM</name>